<dbReference type="RefSeq" id="WP_003982920.1">
    <property type="nucleotide sequence ID" value="NZ_CP043497.1"/>
</dbReference>
<feature type="region of interest" description="Disordered" evidence="1">
    <location>
        <begin position="1"/>
        <end position="21"/>
    </location>
</feature>
<dbReference type="InterPro" id="IPR012349">
    <property type="entry name" value="Split_barrel_FMN-bd"/>
</dbReference>
<dbReference type="SUPFAM" id="SSF50475">
    <property type="entry name" value="FMN-binding split barrel"/>
    <property type="match status" value="1"/>
</dbReference>
<dbReference type="InterPro" id="IPR024747">
    <property type="entry name" value="Pyridox_Oxase-rel"/>
</dbReference>
<name>A0ABY3ZBV6_STRRM</name>
<reference evidence="2 3" key="1">
    <citation type="submission" date="2022-03" db="EMBL/GenBank/DDBJ databases">
        <title>Complete genome of Streptomyces rimosus ssp. rimosus R7 (=ATCC 10970).</title>
        <authorList>
            <person name="Beganovic S."/>
            <person name="Ruckert C."/>
            <person name="Busche T."/>
            <person name="Kalinowski J."/>
            <person name="Wittmann C."/>
        </authorList>
    </citation>
    <scope>NUCLEOTIDE SEQUENCE [LARGE SCALE GENOMIC DNA]</scope>
    <source>
        <strain evidence="2 3">R7</strain>
    </source>
</reference>
<organism evidence="2 3">
    <name type="scientific">Streptomyces rimosus subsp. rimosus</name>
    <dbReference type="NCBI Taxonomy" id="132474"/>
    <lineage>
        <taxon>Bacteria</taxon>
        <taxon>Bacillati</taxon>
        <taxon>Actinomycetota</taxon>
        <taxon>Actinomycetes</taxon>
        <taxon>Kitasatosporales</taxon>
        <taxon>Streptomycetaceae</taxon>
        <taxon>Streptomyces</taxon>
    </lineage>
</organism>
<evidence type="ECO:0000313" key="3">
    <source>
        <dbReference type="Proteomes" id="UP000829494"/>
    </source>
</evidence>
<dbReference type="GeneID" id="66853081"/>
<keyword evidence="3" id="KW-1185">Reference proteome</keyword>
<dbReference type="Gene3D" id="2.30.110.10">
    <property type="entry name" value="Electron Transport, Fmn-binding Protein, Chain A"/>
    <property type="match status" value="1"/>
</dbReference>
<dbReference type="Proteomes" id="UP000829494">
    <property type="component" value="Chromosome"/>
</dbReference>
<gene>
    <name evidence="2" type="ORF">SRIMR7_37045</name>
</gene>
<dbReference type="EMBL" id="CP094298">
    <property type="protein sequence ID" value="UNZ07777.1"/>
    <property type="molecule type" value="Genomic_DNA"/>
</dbReference>
<accession>A0ABY3ZBV6</accession>
<sequence>MNDEDAQQVEELREPVAPRGMQQLPRGESLRLLGSVPLGRLVFTQNALPAIRPVNHLMDGEDIVVRLNDGATLTSIAPPAGEAGLVVAYEADTIDPRTHLGWSVIVTGYARLVADPAQVARYQNLLRPWVQQTMNGVLRIRPDLVTGFRLVAQPAVAVCAAGGRRS</sequence>
<proteinExistence type="predicted"/>
<protein>
    <submittedName>
        <fullName evidence="2">Pyridoxamine 5'-phosphate oxidase</fullName>
    </submittedName>
</protein>
<evidence type="ECO:0000256" key="1">
    <source>
        <dbReference type="SAM" id="MobiDB-lite"/>
    </source>
</evidence>
<evidence type="ECO:0000313" key="2">
    <source>
        <dbReference type="EMBL" id="UNZ07777.1"/>
    </source>
</evidence>
<dbReference type="Pfam" id="PF12900">
    <property type="entry name" value="Pyridox_ox_2"/>
    <property type="match status" value="1"/>
</dbReference>